<dbReference type="PANTHER" id="PTHR12398:SF20">
    <property type="entry name" value="PROTEIN PHOSPHATASE 1 REGULATORY INHIBITOR SUBUNIT 2"/>
    <property type="match status" value="1"/>
</dbReference>
<evidence type="ECO:0008006" key="4">
    <source>
        <dbReference type="Google" id="ProtNLM"/>
    </source>
</evidence>
<dbReference type="Proteomes" id="UP000509704">
    <property type="component" value="Chromosome 5"/>
</dbReference>
<evidence type="ECO:0000313" key="3">
    <source>
        <dbReference type="Proteomes" id="UP000509704"/>
    </source>
</evidence>
<evidence type="ECO:0000313" key="2">
    <source>
        <dbReference type="EMBL" id="QLG72943.1"/>
    </source>
</evidence>
<dbReference type="RefSeq" id="XP_037144670.1">
    <property type="nucleotide sequence ID" value="XM_037288775.1"/>
</dbReference>
<dbReference type="OrthoDB" id="551302at2759"/>
<dbReference type="KEGG" id="zmk:HG535_0E00270"/>
<feature type="region of interest" description="Disordered" evidence="1">
    <location>
        <begin position="88"/>
        <end position="192"/>
    </location>
</feature>
<gene>
    <name evidence="2" type="ORF">HG535_0E00270</name>
</gene>
<dbReference type="InterPro" id="IPR007062">
    <property type="entry name" value="PPI-2"/>
</dbReference>
<feature type="compositionally biased region" description="Basic and acidic residues" evidence="1">
    <location>
        <begin position="128"/>
        <end position="139"/>
    </location>
</feature>
<organism evidence="2 3">
    <name type="scientific">Zygotorulaspora mrakii</name>
    <name type="common">Zygosaccharomyces mrakii</name>
    <dbReference type="NCBI Taxonomy" id="42260"/>
    <lineage>
        <taxon>Eukaryota</taxon>
        <taxon>Fungi</taxon>
        <taxon>Dikarya</taxon>
        <taxon>Ascomycota</taxon>
        <taxon>Saccharomycotina</taxon>
        <taxon>Saccharomycetes</taxon>
        <taxon>Saccharomycetales</taxon>
        <taxon>Saccharomycetaceae</taxon>
        <taxon>Zygotorulaspora</taxon>
    </lineage>
</organism>
<sequence>MGGILKNPLPQEQNAVDAEESIADFRKQVYENTQLNAQLTSSKGGGGSISGMKNLPKDILSLKHQQEAEEQLQWNQRNLDENEITKKQYQDIHVDEPKTPYQGAVDPEGEYYKADDEVDLDDFSLGEAEYKMNDNKEADFAIQDPKPTPDSSKSQDELDAEEKHRRFQEMRKKHYNIKEALQEGSLSEDEET</sequence>
<protein>
    <recommendedName>
        <fullName evidence="4">Protein GLC8</fullName>
    </recommendedName>
</protein>
<reference evidence="2 3" key="1">
    <citation type="submission" date="2020-07" db="EMBL/GenBank/DDBJ databases">
        <title>The yeast mating-type switching endonuclease HO is a domesticated member of an unorthodox homing genetic element family.</title>
        <authorList>
            <person name="Coughlan A.Y."/>
            <person name="Lombardi L."/>
            <person name="Braun-Galleani S."/>
            <person name="Martos A.R."/>
            <person name="Galeote V."/>
            <person name="Bigey F."/>
            <person name="Dequin S."/>
            <person name="Byrne K.P."/>
            <person name="Wolfe K.H."/>
        </authorList>
    </citation>
    <scope>NUCLEOTIDE SEQUENCE [LARGE SCALE GENOMIC DNA]</scope>
    <source>
        <strain evidence="2 3">NRRL Y-6702</strain>
    </source>
</reference>
<dbReference type="GeneID" id="59236685"/>
<dbReference type="AlphaFoldDB" id="A0A7H9B379"/>
<dbReference type="PANTHER" id="PTHR12398">
    <property type="entry name" value="PROTEIN PHOSPHATASE INHIBITOR"/>
    <property type="match status" value="1"/>
</dbReference>
<evidence type="ECO:0000256" key="1">
    <source>
        <dbReference type="SAM" id="MobiDB-lite"/>
    </source>
</evidence>
<dbReference type="GO" id="GO:0004864">
    <property type="term" value="F:protein phosphatase inhibitor activity"/>
    <property type="evidence" value="ECO:0007669"/>
    <property type="project" value="InterPro"/>
</dbReference>
<proteinExistence type="predicted"/>
<name>A0A7H9B379_ZYGMR</name>
<keyword evidence="3" id="KW-1185">Reference proteome</keyword>
<dbReference type="Pfam" id="PF04979">
    <property type="entry name" value="IPP-2"/>
    <property type="match status" value="1"/>
</dbReference>
<dbReference type="EMBL" id="CP058608">
    <property type="protein sequence ID" value="QLG72943.1"/>
    <property type="molecule type" value="Genomic_DNA"/>
</dbReference>
<accession>A0A7H9B379</accession>
<feature type="compositionally biased region" description="Basic and acidic residues" evidence="1">
    <location>
        <begin position="153"/>
        <end position="181"/>
    </location>
</feature>
<feature type="compositionally biased region" description="Basic and acidic residues" evidence="1">
    <location>
        <begin position="88"/>
        <end position="98"/>
    </location>
</feature>
<dbReference type="GO" id="GO:0009966">
    <property type="term" value="P:regulation of signal transduction"/>
    <property type="evidence" value="ECO:0007669"/>
    <property type="project" value="InterPro"/>
</dbReference>